<accession>A0ACC0J9B7</accession>
<reference evidence="1 2" key="1">
    <citation type="journal article" date="2022" name="Genome Biol. Evol.">
        <title>The Spruce Budworm Genome: Reconstructing the Evolutionary History of Antifreeze Proteins.</title>
        <authorList>
            <person name="Beliveau C."/>
            <person name="Gagne P."/>
            <person name="Picq S."/>
            <person name="Vernygora O."/>
            <person name="Keeling C.I."/>
            <person name="Pinkney K."/>
            <person name="Doucet D."/>
            <person name="Wen F."/>
            <person name="Johnston J.S."/>
            <person name="Maaroufi H."/>
            <person name="Boyle B."/>
            <person name="Laroche J."/>
            <person name="Dewar K."/>
            <person name="Juretic N."/>
            <person name="Blackburn G."/>
            <person name="Nisole A."/>
            <person name="Brunet B."/>
            <person name="Brandao M."/>
            <person name="Lumley L."/>
            <person name="Duan J."/>
            <person name="Quan G."/>
            <person name="Lucarotti C.J."/>
            <person name="Roe A.D."/>
            <person name="Sperling F.A.H."/>
            <person name="Levesque R.C."/>
            <person name="Cusson M."/>
        </authorList>
    </citation>
    <scope>NUCLEOTIDE SEQUENCE [LARGE SCALE GENOMIC DNA]</scope>
    <source>
        <strain evidence="1">Glfc:IPQL:Cfum</strain>
    </source>
</reference>
<dbReference type="Proteomes" id="UP001064048">
    <property type="component" value="Chromosome 13"/>
</dbReference>
<evidence type="ECO:0000313" key="2">
    <source>
        <dbReference type="Proteomes" id="UP001064048"/>
    </source>
</evidence>
<evidence type="ECO:0000313" key="1">
    <source>
        <dbReference type="EMBL" id="KAI8420731.1"/>
    </source>
</evidence>
<dbReference type="EMBL" id="CM046113">
    <property type="protein sequence ID" value="KAI8420731.1"/>
    <property type="molecule type" value="Genomic_DNA"/>
</dbReference>
<name>A0ACC0J9B7_CHOFU</name>
<gene>
    <name evidence="1" type="ORF">MSG28_007954</name>
</gene>
<keyword evidence="2" id="KW-1185">Reference proteome</keyword>
<sequence length="163" mass="18277">MSNILQPVLDLYPKYSIEKQKCPSYVEMFTKKIEDVVMVYLKIKQTSTSAESAGKVNKNVEDTTTLDSSFIPISREIANFYNMSIVKLPPQDSIPMWILCNPSSEGAPLLLTIQSNEEFFSRGIVDVLVDCKYSLSGLSYSSRNTDELLNAPHGGATELRNRK</sequence>
<proteinExistence type="predicted"/>
<organism evidence="1 2">
    <name type="scientific">Choristoneura fumiferana</name>
    <name type="common">Spruce budworm moth</name>
    <name type="synonym">Archips fumiferana</name>
    <dbReference type="NCBI Taxonomy" id="7141"/>
    <lineage>
        <taxon>Eukaryota</taxon>
        <taxon>Metazoa</taxon>
        <taxon>Ecdysozoa</taxon>
        <taxon>Arthropoda</taxon>
        <taxon>Hexapoda</taxon>
        <taxon>Insecta</taxon>
        <taxon>Pterygota</taxon>
        <taxon>Neoptera</taxon>
        <taxon>Endopterygota</taxon>
        <taxon>Lepidoptera</taxon>
        <taxon>Glossata</taxon>
        <taxon>Ditrysia</taxon>
        <taxon>Tortricoidea</taxon>
        <taxon>Tortricidae</taxon>
        <taxon>Tortricinae</taxon>
        <taxon>Choristoneura</taxon>
    </lineage>
</organism>
<protein>
    <submittedName>
        <fullName evidence="1">Uncharacterized protein</fullName>
    </submittedName>
</protein>
<comment type="caution">
    <text evidence="1">The sequence shown here is derived from an EMBL/GenBank/DDBJ whole genome shotgun (WGS) entry which is preliminary data.</text>
</comment>